<sequence length="104" mass="11624">MMVSIRCERYFHYDASLRLLTKILGAKATEGDAQFVFILDMVMGIGFSMSSQVLIPSGQLKHQALSRARHRTVGSRMQDCGSAKHRIVFPTGVRCGTYQRVEAT</sequence>
<comment type="caution">
    <text evidence="1">The sequence shown here is derived from an EMBL/GenBank/DDBJ whole genome shotgun (WGS) entry which is preliminary data.</text>
</comment>
<reference evidence="1" key="1">
    <citation type="submission" date="2023-05" db="EMBL/GenBank/DDBJ databases">
        <title>Nepenthes gracilis genome sequencing.</title>
        <authorList>
            <person name="Fukushima K."/>
        </authorList>
    </citation>
    <scope>NUCLEOTIDE SEQUENCE</scope>
    <source>
        <strain evidence="1">SING2019-196</strain>
    </source>
</reference>
<gene>
    <name evidence="1" type="ORF">Nepgr_030944</name>
</gene>
<organism evidence="1 2">
    <name type="scientific">Nepenthes gracilis</name>
    <name type="common">Slender pitcher plant</name>
    <dbReference type="NCBI Taxonomy" id="150966"/>
    <lineage>
        <taxon>Eukaryota</taxon>
        <taxon>Viridiplantae</taxon>
        <taxon>Streptophyta</taxon>
        <taxon>Embryophyta</taxon>
        <taxon>Tracheophyta</taxon>
        <taxon>Spermatophyta</taxon>
        <taxon>Magnoliopsida</taxon>
        <taxon>eudicotyledons</taxon>
        <taxon>Gunneridae</taxon>
        <taxon>Pentapetalae</taxon>
        <taxon>Caryophyllales</taxon>
        <taxon>Nepenthaceae</taxon>
        <taxon>Nepenthes</taxon>
    </lineage>
</organism>
<proteinExistence type="predicted"/>
<name>A0AAD3Y733_NEPGR</name>
<accession>A0AAD3Y733</accession>
<evidence type="ECO:0000313" key="2">
    <source>
        <dbReference type="Proteomes" id="UP001279734"/>
    </source>
</evidence>
<dbReference type="Proteomes" id="UP001279734">
    <property type="component" value="Unassembled WGS sequence"/>
</dbReference>
<evidence type="ECO:0000313" key="1">
    <source>
        <dbReference type="EMBL" id="GMH29101.1"/>
    </source>
</evidence>
<keyword evidence="2" id="KW-1185">Reference proteome</keyword>
<protein>
    <submittedName>
        <fullName evidence="1">Uncharacterized protein</fullName>
    </submittedName>
</protein>
<dbReference type="EMBL" id="BSYO01000035">
    <property type="protein sequence ID" value="GMH29101.1"/>
    <property type="molecule type" value="Genomic_DNA"/>
</dbReference>
<dbReference type="AlphaFoldDB" id="A0AAD3Y733"/>